<dbReference type="GO" id="GO:0004519">
    <property type="term" value="F:endonuclease activity"/>
    <property type="evidence" value="ECO:0007669"/>
    <property type="project" value="InterPro"/>
</dbReference>
<keyword evidence="5" id="KW-1185">Reference proteome</keyword>
<dbReference type="PANTHER" id="PTHR34413:SF2">
    <property type="entry name" value="PROPHAGE TAIL FIBER ASSEMBLY PROTEIN HOMOLOG TFAE-RELATED"/>
    <property type="match status" value="1"/>
</dbReference>
<evidence type="ECO:0000313" key="5">
    <source>
        <dbReference type="Proteomes" id="UP000185568"/>
    </source>
</evidence>
<evidence type="ECO:0000313" key="4">
    <source>
        <dbReference type="EMBL" id="OLN21412.1"/>
    </source>
</evidence>
<feature type="compositionally biased region" description="Polar residues" evidence="1">
    <location>
        <begin position="592"/>
        <end position="601"/>
    </location>
</feature>
<evidence type="ECO:0000256" key="1">
    <source>
        <dbReference type="SAM" id="MobiDB-lite"/>
    </source>
</evidence>
<dbReference type="Pfam" id="PF20454">
    <property type="entry name" value="GpA_nuclease"/>
    <property type="match status" value="1"/>
</dbReference>
<dbReference type="InterPro" id="IPR046453">
    <property type="entry name" value="GpA_ATPase"/>
</dbReference>
<feature type="domain" description="Phage terminase large subunit GpA ATPase" evidence="2">
    <location>
        <begin position="43"/>
        <end position="289"/>
    </location>
</feature>
<dbReference type="Pfam" id="PF05876">
    <property type="entry name" value="GpA_ATPase"/>
    <property type="match status" value="1"/>
</dbReference>
<feature type="region of interest" description="Disordered" evidence="1">
    <location>
        <begin position="581"/>
        <end position="601"/>
    </location>
</feature>
<protein>
    <submittedName>
        <fullName evidence="4">Terminase</fullName>
    </submittedName>
</protein>
<dbReference type="InterPro" id="IPR008866">
    <property type="entry name" value="Phage_lambda_GpA-like"/>
</dbReference>
<dbReference type="Proteomes" id="UP000185568">
    <property type="component" value="Unassembled WGS sequence"/>
</dbReference>
<dbReference type="HAMAP" id="MF_04144">
    <property type="entry name" value="TERL_LAMBDA"/>
    <property type="match status" value="1"/>
</dbReference>
<reference evidence="4 5" key="1">
    <citation type="submission" date="2016-12" db="EMBL/GenBank/DDBJ databases">
        <title>Domibacillus antri genome sequencing.</title>
        <authorList>
            <person name="Verma A."/>
            <person name="Krishnamurthi S."/>
        </authorList>
    </citation>
    <scope>NUCLEOTIDE SEQUENCE [LARGE SCALE GENOMIC DNA]</scope>
    <source>
        <strain evidence="4 5">XD80</strain>
    </source>
</reference>
<dbReference type="EMBL" id="MSDU01000048">
    <property type="protein sequence ID" value="OLN21412.1"/>
    <property type="molecule type" value="Genomic_DNA"/>
</dbReference>
<dbReference type="AlphaFoldDB" id="A0A1Q8Q263"/>
<dbReference type="InterPro" id="IPR051220">
    <property type="entry name" value="TFA_Chaperone"/>
</dbReference>
<dbReference type="OrthoDB" id="5181253at2"/>
<name>A0A1Q8Q263_9BACI</name>
<dbReference type="GO" id="GO:0005524">
    <property type="term" value="F:ATP binding"/>
    <property type="evidence" value="ECO:0007669"/>
    <property type="project" value="InterPro"/>
</dbReference>
<organism evidence="4 5">
    <name type="scientific">Domibacillus antri</name>
    <dbReference type="NCBI Taxonomy" id="1714264"/>
    <lineage>
        <taxon>Bacteria</taxon>
        <taxon>Bacillati</taxon>
        <taxon>Bacillota</taxon>
        <taxon>Bacilli</taxon>
        <taxon>Bacillales</taxon>
        <taxon>Bacillaceae</taxon>
        <taxon>Domibacillus</taxon>
    </lineage>
</organism>
<gene>
    <name evidence="4" type="ORF">BTO30_14935</name>
</gene>
<dbReference type="InterPro" id="IPR046454">
    <property type="entry name" value="GpA_endonuclease"/>
</dbReference>
<evidence type="ECO:0000259" key="2">
    <source>
        <dbReference type="Pfam" id="PF05876"/>
    </source>
</evidence>
<dbReference type="GO" id="GO:0016887">
    <property type="term" value="F:ATP hydrolysis activity"/>
    <property type="evidence" value="ECO:0007669"/>
    <property type="project" value="InterPro"/>
</dbReference>
<sequence>MRKRKEHNWPDFIKQPLRYLKPPENLTVSEWAVKYRVLDGKSSAIPGKWSNDVTPYLNDIMNEFNNVETEEIVFVKPTQVGGTEALHNMLGYVIMQDPNPAMIVYPTDTLAESVSENRIQPMLRVSPELKKKFIEAGSSRLELQCEGMYITLSGANSPSSLSSKPIRFLFLDEVDKYPGASKKEADPIKLARERTKTFPNKKIFLTSTPTLKTNHIWKAKENADVVKHYKVPCPHCGEYIELKMQNIRWPKKDGMSNVDRAEFANYVCQECGCIITDQHKPQMLRFGRWEVVEKRTEFPRKVAYWMNTLYSPFVRFGEIAKEYLTTKDDPEAFQNFINSWLAEPWEDTKMKTNADMVMERQTDHEEFEVPDWAVMLTGGVDVQETSLYWTIRAWGPYLTSQNIAHGQAMSFREIENIMNVEYKNRSGEAFMVNLCGVDSGDQTDDVYDFCATNSEWAIPVKGVANSYAHFKISTINKVSSRAHGTRLLLVDGGKYKDMIASRLQKKNGQGSWMVYKDCDREYAEQVTAEHRVNVKTSGGRNAQRWVPKTTHADNHYLDCEVYALAAADVLNVRTIHLMQEDEDADKKPVEHPQNTDAMNFNDSWLGKNKWL</sequence>
<dbReference type="STRING" id="1714264.BTO30_14935"/>
<evidence type="ECO:0000259" key="3">
    <source>
        <dbReference type="Pfam" id="PF20454"/>
    </source>
</evidence>
<proteinExistence type="inferred from homology"/>
<feature type="domain" description="Terminase large subunit GpA endonuclease" evidence="3">
    <location>
        <begin position="302"/>
        <end position="576"/>
    </location>
</feature>
<accession>A0A1Q8Q263</accession>
<comment type="caution">
    <text evidence="4">The sequence shown here is derived from an EMBL/GenBank/DDBJ whole genome shotgun (WGS) entry which is preliminary data.</text>
</comment>
<dbReference type="Gene3D" id="3.40.50.300">
    <property type="entry name" value="P-loop containing nucleotide triphosphate hydrolases"/>
    <property type="match status" value="1"/>
</dbReference>
<dbReference type="PANTHER" id="PTHR34413">
    <property type="entry name" value="PROPHAGE TAIL FIBER ASSEMBLY PROTEIN HOMOLOG TFAE-RELATED-RELATED"/>
    <property type="match status" value="1"/>
</dbReference>
<dbReference type="RefSeq" id="WP_075399508.1">
    <property type="nucleotide sequence ID" value="NZ_MSDU01000048.1"/>
</dbReference>
<dbReference type="InterPro" id="IPR027417">
    <property type="entry name" value="P-loop_NTPase"/>
</dbReference>